<dbReference type="EMBL" id="CAJFDI010000005">
    <property type="protein sequence ID" value="CAD5230296.1"/>
    <property type="molecule type" value="Genomic_DNA"/>
</dbReference>
<evidence type="ECO:0000313" key="6">
    <source>
        <dbReference type="WBParaSite" id="BXY_0525400.1"/>
    </source>
</evidence>
<dbReference type="WBParaSite" id="BXY_0525400.1">
    <property type="protein sequence ID" value="BXY_0525400.1"/>
    <property type="gene ID" value="BXY_0525400"/>
</dbReference>
<organism evidence="4 6">
    <name type="scientific">Bursaphelenchus xylophilus</name>
    <name type="common">Pinewood nematode worm</name>
    <name type="synonym">Aphelenchoides xylophilus</name>
    <dbReference type="NCBI Taxonomy" id="6326"/>
    <lineage>
        <taxon>Eukaryota</taxon>
        <taxon>Metazoa</taxon>
        <taxon>Ecdysozoa</taxon>
        <taxon>Nematoda</taxon>
        <taxon>Chromadorea</taxon>
        <taxon>Rhabditida</taxon>
        <taxon>Tylenchina</taxon>
        <taxon>Tylenchomorpha</taxon>
        <taxon>Aphelenchoidea</taxon>
        <taxon>Aphelenchoididae</taxon>
        <taxon>Bursaphelenchus</taxon>
    </lineage>
</organism>
<reference evidence="3" key="2">
    <citation type="submission" date="2020-08" db="EMBL/GenBank/DDBJ databases">
        <authorList>
            <person name="Kikuchi T."/>
        </authorList>
    </citation>
    <scope>NUCLEOTIDE SEQUENCE</scope>
    <source>
        <strain evidence="2">Ka4C1</strain>
    </source>
</reference>
<dbReference type="Proteomes" id="UP000659654">
    <property type="component" value="Unassembled WGS sequence"/>
</dbReference>
<proteinExistence type="predicted"/>
<accession>A0A1I7RWZ1</accession>
<sequence length="261" mass="28933">MAAPSSQFVAEQEFPNLPNYAAYCPEKLGNFDTKTAKSGSKTRLPANVADFLRNNQVKRITVEDIFALASIPGFKESLRQYKVEKKNRRLNYKQMVELETGREKTLPLVSPRSNSQKSLQETQLSLSSPRSEPKTPDQYAELDQSQENQSPNFEEMSPAEYLEKLAVQTAMEAQSLVSVHTGEAKSSTSLTTARDSESWENLKTALLKADTFGGELEGLSHSPAEVLSNDTNDVAEGMDNIFGQQPTSLSVEATSARYRKI</sequence>
<feature type="region of interest" description="Disordered" evidence="1">
    <location>
        <begin position="103"/>
        <end position="154"/>
    </location>
</feature>
<feature type="compositionally biased region" description="Polar residues" evidence="1">
    <location>
        <begin position="111"/>
        <end position="130"/>
    </location>
</feature>
<dbReference type="Proteomes" id="UP000582659">
    <property type="component" value="Unassembled WGS sequence"/>
</dbReference>
<reference evidence="6" key="1">
    <citation type="submission" date="2016-11" db="UniProtKB">
        <authorList>
            <consortium name="WormBaseParasite"/>
        </authorList>
    </citation>
    <scope>IDENTIFICATION</scope>
</reference>
<evidence type="ECO:0000313" key="3">
    <source>
        <dbReference type="EMBL" id="CAG9121213.1"/>
    </source>
</evidence>
<evidence type="ECO:0000313" key="5">
    <source>
        <dbReference type="Proteomes" id="UP000659654"/>
    </source>
</evidence>
<dbReference type="Proteomes" id="UP000095284">
    <property type="component" value="Unplaced"/>
</dbReference>
<dbReference type="AlphaFoldDB" id="A0A1I7RWZ1"/>
<evidence type="ECO:0000313" key="2">
    <source>
        <dbReference type="EMBL" id="CAD5230296.1"/>
    </source>
</evidence>
<gene>
    <name evidence="2" type="ORF">BXYJ_LOCUS10916</name>
</gene>
<name>A0A1I7RWZ1_BURXY</name>
<keyword evidence="5" id="KW-1185">Reference proteome</keyword>
<dbReference type="EMBL" id="CAJFCV020000005">
    <property type="protein sequence ID" value="CAG9121213.1"/>
    <property type="molecule type" value="Genomic_DNA"/>
</dbReference>
<protein>
    <submittedName>
        <fullName evidence="2">(pine wood nematode) hypothetical protein</fullName>
    </submittedName>
</protein>
<feature type="compositionally biased region" description="Polar residues" evidence="1">
    <location>
        <begin position="143"/>
        <end position="152"/>
    </location>
</feature>
<dbReference type="OrthoDB" id="10681711at2759"/>
<evidence type="ECO:0000256" key="1">
    <source>
        <dbReference type="SAM" id="MobiDB-lite"/>
    </source>
</evidence>
<evidence type="ECO:0000313" key="4">
    <source>
        <dbReference type="Proteomes" id="UP000095284"/>
    </source>
</evidence>